<feature type="transmembrane region" description="Helical" evidence="1">
    <location>
        <begin position="79"/>
        <end position="100"/>
    </location>
</feature>
<accession>A0A6A6CPV1</accession>
<dbReference type="RefSeq" id="XP_033668688.1">
    <property type="nucleotide sequence ID" value="XM_033812460.1"/>
</dbReference>
<feature type="transmembrane region" description="Helical" evidence="1">
    <location>
        <begin position="226"/>
        <end position="252"/>
    </location>
</feature>
<gene>
    <name evidence="2" type="ORF">M409DRAFT_53763</name>
</gene>
<dbReference type="AlphaFoldDB" id="A0A6A6CPV1"/>
<organism evidence="2 3">
    <name type="scientific">Zasmidium cellare ATCC 36951</name>
    <dbReference type="NCBI Taxonomy" id="1080233"/>
    <lineage>
        <taxon>Eukaryota</taxon>
        <taxon>Fungi</taxon>
        <taxon>Dikarya</taxon>
        <taxon>Ascomycota</taxon>
        <taxon>Pezizomycotina</taxon>
        <taxon>Dothideomycetes</taxon>
        <taxon>Dothideomycetidae</taxon>
        <taxon>Mycosphaerellales</taxon>
        <taxon>Mycosphaerellaceae</taxon>
        <taxon>Zasmidium</taxon>
    </lineage>
</organism>
<proteinExistence type="predicted"/>
<keyword evidence="1" id="KW-1133">Transmembrane helix</keyword>
<dbReference type="EMBL" id="ML993592">
    <property type="protein sequence ID" value="KAF2167799.1"/>
    <property type="molecule type" value="Genomic_DNA"/>
</dbReference>
<dbReference type="OrthoDB" id="3647678at2759"/>
<sequence length="690" mass="76345">MAPVDDVSRRSGSIDISNAIELAQVDSALWTPSAASVQDTGYAPIQQERESDSDTEPLKPNQHTLHHWESVKPRFWKTLLIQLFAFLWLVPVTLLLILNIKGHIIGASAWCPGGRCYPALYAGSTLKAERQAAELPAKYDRQTHNLVGALQFTAKALEVWFIMIATWLVYLVTAKLAAASSGLPIAYLTRPSEFDKIPSLLDPLLWSTLRRLPSSRSNARQGRRRIWVFVGLTIALCAICNLMGPAVAVLLIPTLQWKNTRRHAEAKFSSFNSNSTPSVDGFAFSDEPSCTAANFSALEYSCANHWAASLDSWVEGYGAARSNGGLVVSLQDSLSFTYNTTIGTVTEPGTTFSSGTFEMVTWSPSRQILHDLYLDLNNTVTLSSNGYEANDTELVDRLQTYMEVNNTVQTFLNRNGPIIGSLTNIWLDFDNQNHWTLDVDTDRGVRCYEGYNLSNSPLCWGECGYDDMEPVFGIYTKCIPVGVGWRNGFKTRKFTIDRQWYKNEYYSPEVEVTVIATGKAGYVGSDGRAPVLPDRCFDRNAYPSTCDWDLFWKSEPDPNVKYRSDFINTIEMSWNTTGISGSRSSFITLVIDFVALQSFATYTLDPSVLTNPFFTADWALKLPENATLSNTTVVPVAPAWTLAAWAADAGGLVPIVAGGNRLGNKGKAQQDGSDANRANTEFGRLQHDGF</sequence>
<dbReference type="Proteomes" id="UP000799537">
    <property type="component" value="Unassembled WGS sequence"/>
</dbReference>
<protein>
    <submittedName>
        <fullName evidence="2">Uncharacterized protein</fullName>
    </submittedName>
</protein>
<reference evidence="2" key="1">
    <citation type="journal article" date="2020" name="Stud. Mycol.">
        <title>101 Dothideomycetes genomes: a test case for predicting lifestyles and emergence of pathogens.</title>
        <authorList>
            <person name="Haridas S."/>
            <person name="Albert R."/>
            <person name="Binder M."/>
            <person name="Bloem J."/>
            <person name="Labutti K."/>
            <person name="Salamov A."/>
            <person name="Andreopoulos B."/>
            <person name="Baker S."/>
            <person name="Barry K."/>
            <person name="Bills G."/>
            <person name="Bluhm B."/>
            <person name="Cannon C."/>
            <person name="Castanera R."/>
            <person name="Culley D."/>
            <person name="Daum C."/>
            <person name="Ezra D."/>
            <person name="Gonzalez J."/>
            <person name="Henrissat B."/>
            <person name="Kuo A."/>
            <person name="Liang C."/>
            <person name="Lipzen A."/>
            <person name="Lutzoni F."/>
            <person name="Magnuson J."/>
            <person name="Mondo S."/>
            <person name="Nolan M."/>
            <person name="Ohm R."/>
            <person name="Pangilinan J."/>
            <person name="Park H.-J."/>
            <person name="Ramirez L."/>
            <person name="Alfaro M."/>
            <person name="Sun H."/>
            <person name="Tritt A."/>
            <person name="Yoshinaga Y."/>
            <person name="Zwiers L.-H."/>
            <person name="Turgeon B."/>
            <person name="Goodwin S."/>
            <person name="Spatafora J."/>
            <person name="Crous P."/>
            <person name="Grigoriev I."/>
        </authorList>
    </citation>
    <scope>NUCLEOTIDE SEQUENCE</scope>
    <source>
        <strain evidence="2">ATCC 36951</strain>
    </source>
</reference>
<keyword evidence="3" id="KW-1185">Reference proteome</keyword>
<keyword evidence="1" id="KW-0472">Membrane</keyword>
<keyword evidence="1" id="KW-0812">Transmembrane</keyword>
<evidence type="ECO:0000256" key="1">
    <source>
        <dbReference type="SAM" id="Phobius"/>
    </source>
</evidence>
<evidence type="ECO:0000313" key="2">
    <source>
        <dbReference type="EMBL" id="KAF2167799.1"/>
    </source>
</evidence>
<dbReference type="GeneID" id="54565732"/>
<feature type="transmembrane region" description="Helical" evidence="1">
    <location>
        <begin position="159"/>
        <end position="178"/>
    </location>
</feature>
<evidence type="ECO:0000313" key="3">
    <source>
        <dbReference type="Proteomes" id="UP000799537"/>
    </source>
</evidence>
<name>A0A6A6CPV1_ZASCE</name>